<evidence type="ECO:0008006" key="4">
    <source>
        <dbReference type="Google" id="ProtNLM"/>
    </source>
</evidence>
<feature type="compositionally biased region" description="Basic and acidic residues" evidence="1">
    <location>
        <begin position="72"/>
        <end position="84"/>
    </location>
</feature>
<feature type="region of interest" description="Disordered" evidence="1">
    <location>
        <begin position="72"/>
        <end position="148"/>
    </location>
</feature>
<keyword evidence="3" id="KW-1185">Reference proteome</keyword>
<reference evidence="2 3" key="1">
    <citation type="journal article" date="2018" name="Biotechnol. Biofuels">
        <title>Integrative visual omics of the white-rot fungus Polyporus brumalis exposes the biotechnological potential of its oxidative enzymes for delignifying raw plant biomass.</title>
        <authorList>
            <person name="Miyauchi S."/>
            <person name="Rancon A."/>
            <person name="Drula E."/>
            <person name="Hage H."/>
            <person name="Chaduli D."/>
            <person name="Favel A."/>
            <person name="Grisel S."/>
            <person name="Henrissat B."/>
            <person name="Herpoel-Gimbert I."/>
            <person name="Ruiz-Duenas F.J."/>
            <person name="Chevret D."/>
            <person name="Hainaut M."/>
            <person name="Lin J."/>
            <person name="Wang M."/>
            <person name="Pangilinan J."/>
            <person name="Lipzen A."/>
            <person name="Lesage-Meessen L."/>
            <person name="Navarro D."/>
            <person name="Riley R."/>
            <person name="Grigoriev I.V."/>
            <person name="Zhou S."/>
            <person name="Raouche S."/>
            <person name="Rosso M.N."/>
        </authorList>
    </citation>
    <scope>NUCLEOTIDE SEQUENCE [LARGE SCALE GENOMIC DNA]</scope>
    <source>
        <strain evidence="2 3">BRFM 1820</strain>
    </source>
</reference>
<protein>
    <recommendedName>
        <fullName evidence="4">BTB domain-containing protein</fullName>
    </recommendedName>
</protein>
<dbReference type="PANTHER" id="PTHR24413">
    <property type="entry name" value="SPECKLE-TYPE POZ PROTEIN"/>
    <property type="match status" value="1"/>
</dbReference>
<feature type="compositionally biased region" description="Acidic residues" evidence="1">
    <location>
        <begin position="88"/>
        <end position="103"/>
    </location>
</feature>
<accession>A0A371DC64</accession>
<evidence type="ECO:0000313" key="2">
    <source>
        <dbReference type="EMBL" id="RDX50131.1"/>
    </source>
</evidence>
<name>A0A371DC64_9APHY</name>
<organism evidence="2 3">
    <name type="scientific">Lentinus brumalis</name>
    <dbReference type="NCBI Taxonomy" id="2498619"/>
    <lineage>
        <taxon>Eukaryota</taxon>
        <taxon>Fungi</taxon>
        <taxon>Dikarya</taxon>
        <taxon>Basidiomycota</taxon>
        <taxon>Agaricomycotina</taxon>
        <taxon>Agaricomycetes</taxon>
        <taxon>Polyporales</taxon>
        <taxon>Polyporaceae</taxon>
        <taxon>Lentinus</taxon>
    </lineage>
</organism>
<dbReference type="InterPro" id="IPR011333">
    <property type="entry name" value="SKP1/BTB/POZ_sf"/>
</dbReference>
<evidence type="ECO:0000256" key="1">
    <source>
        <dbReference type="SAM" id="MobiDB-lite"/>
    </source>
</evidence>
<proteinExistence type="predicted"/>
<evidence type="ECO:0000313" key="3">
    <source>
        <dbReference type="Proteomes" id="UP000256964"/>
    </source>
</evidence>
<dbReference type="SUPFAM" id="SSF54695">
    <property type="entry name" value="POZ domain"/>
    <property type="match status" value="1"/>
</dbReference>
<dbReference type="AlphaFoldDB" id="A0A371DC64"/>
<dbReference type="EMBL" id="KZ857401">
    <property type="protein sequence ID" value="RDX50131.1"/>
    <property type="molecule type" value="Genomic_DNA"/>
</dbReference>
<dbReference type="OrthoDB" id="6359816at2759"/>
<dbReference type="Proteomes" id="UP000256964">
    <property type="component" value="Unassembled WGS sequence"/>
</dbReference>
<feature type="compositionally biased region" description="Low complexity" evidence="1">
    <location>
        <begin position="130"/>
        <end position="147"/>
    </location>
</feature>
<gene>
    <name evidence="2" type="ORF">OH76DRAFT_1482610</name>
</gene>
<sequence>MLAKNTQSALERSLTSGVFIDAKFYLFSRRTRDRSLASPRPVYAHSTNLIHTSSYFKSLLCGGFVEDRRKEAFDSNDSLRRTLSPDEYGYDSDSDVDQDDDETTPSPDHDTTTGGQPDPSDERSEAPRPAVEVPSSSGEGEASASAVTVSPNEKFTFSAPILNPRSDTHAFTLNGGIPVRYNVVIDDIAFRTFKALVYYSYTGEITFSPLRSIRKAPGSTTKPLSCSPKSIYRVADKYDIPSLKSLALSNIRSQLSPAIAIKELFSLFTSRYPEIIDMEAAYVRDHRNDVKCLSDLPAWTDRIARGELPHASASLVALISKLAGSSTFGSGKW</sequence>
<dbReference type="Gene3D" id="3.30.710.10">
    <property type="entry name" value="Potassium Channel Kv1.1, Chain A"/>
    <property type="match status" value="1"/>
</dbReference>